<evidence type="ECO:0000256" key="5">
    <source>
        <dbReference type="ARBA" id="ARBA00022763"/>
    </source>
</evidence>
<dbReference type="InterPro" id="IPR015943">
    <property type="entry name" value="WD40/YVTN_repeat-like_dom_sf"/>
</dbReference>
<dbReference type="SMART" id="SM00320">
    <property type="entry name" value="WD40"/>
    <property type="match status" value="5"/>
</dbReference>
<evidence type="ECO:0000256" key="10">
    <source>
        <dbReference type="SAM" id="MobiDB-lite"/>
    </source>
</evidence>
<comment type="subcellular location">
    <subcellularLocation>
        <location evidence="1">Nucleus</location>
    </subcellularLocation>
</comment>
<protein>
    <submittedName>
        <fullName evidence="13">Chromatin assembly factor 1 subunit B-like</fullName>
    </submittedName>
</protein>
<reference evidence="13" key="3">
    <citation type="submission" date="2025-08" db="UniProtKB">
        <authorList>
            <consortium name="RefSeq"/>
        </authorList>
    </citation>
    <scope>IDENTIFICATION</scope>
</reference>
<evidence type="ECO:0000259" key="11">
    <source>
        <dbReference type="Pfam" id="PF24105"/>
    </source>
</evidence>
<evidence type="ECO:0000313" key="13">
    <source>
        <dbReference type="RefSeq" id="XP_035686155.1"/>
    </source>
</evidence>
<dbReference type="GO" id="GO:0006335">
    <property type="term" value="P:DNA replication-dependent chromatin assembly"/>
    <property type="evidence" value="ECO:0007669"/>
    <property type="project" value="InterPro"/>
</dbReference>
<feature type="repeat" description="WD" evidence="9">
    <location>
        <begin position="123"/>
        <end position="164"/>
    </location>
</feature>
<reference evidence="13" key="1">
    <citation type="journal article" date="2016" name="Genome Biol. Evol.">
        <title>Conserved non-coding elements in the most distant genera of cephalochordates: the Goldilocks principle.</title>
        <authorList>
            <person name="Yue J.X."/>
            <person name="Kozmikova I."/>
            <person name="Ono H."/>
            <person name="Nossa C.W."/>
            <person name="Kozmik Z."/>
            <person name="Putnam N.H."/>
            <person name="Yu J.K."/>
            <person name="Holland L.Z."/>
        </authorList>
    </citation>
    <scope>NUCLEOTIDE SEQUENCE</scope>
</reference>
<feature type="compositionally biased region" description="Polar residues" evidence="10">
    <location>
        <begin position="429"/>
        <end position="440"/>
    </location>
</feature>
<dbReference type="InterPro" id="IPR001632">
    <property type="entry name" value="WD40_G-protein_beta-like"/>
</dbReference>
<evidence type="ECO:0000313" key="12">
    <source>
        <dbReference type="Proteomes" id="UP000001554"/>
    </source>
</evidence>
<dbReference type="Pfam" id="PF24105">
    <property type="entry name" value="Beta-prop_CAF1B_HIR1"/>
    <property type="match status" value="1"/>
</dbReference>
<dbReference type="PROSITE" id="PS50082">
    <property type="entry name" value="WD_REPEATS_2"/>
    <property type="match status" value="3"/>
</dbReference>
<evidence type="ECO:0000256" key="7">
    <source>
        <dbReference type="ARBA" id="ARBA00023204"/>
    </source>
</evidence>
<dbReference type="GO" id="GO:0006334">
    <property type="term" value="P:nucleosome assembly"/>
    <property type="evidence" value="ECO:0000318"/>
    <property type="project" value="GO_Central"/>
</dbReference>
<dbReference type="Proteomes" id="UP000001554">
    <property type="component" value="Chromosome 9"/>
</dbReference>
<dbReference type="PRINTS" id="PR00319">
    <property type="entry name" value="GPROTEINB"/>
</dbReference>
<feature type="compositionally biased region" description="Polar residues" evidence="10">
    <location>
        <begin position="389"/>
        <end position="408"/>
    </location>
</feature>
<dbReference type="KEGG" id="bfo:118422614"/>
<keyword evidence="3 9" id="KW-0853">WD repeat</keyword>
<evidence type="ECO:0000256" key="9">
    <source>
        <dbReference type="PROSITE-ProRule" id="PRU00221"/>
    </source>
</evidence>
<dbReference type="SUPFAM" id="SSF50978">
    <property type="entry name" value="WD40 repeat-like"/>
    <property type="match status" value="1"/>
</dbReference>
<dbReference type="OMA" id="HTPEIAW"/>
<dbReference type="InterPro" id="IPR045145">
    <property type="entry name" value="PTHR15271"/>
</dbReference>
<sequence>MKVHTPEIAWHNRDPIYSLDFQYRNGTVHKLASAGVDKAIRLWEVKRDEEGRGYVEFLANLIRHSRPVNVVRFCPTGNILASAGDESVIFLWRQKEQDDGCNPFRDDEEESENKEFWTCYKMLRGHLEDIYDLSWSRDGTCIASASVDNSAILWNIERGEKLAIFSEHKSFVQGVAWDPCNQFVATLSTDRICRVYNINTKKVVHRISKFVTNIPQPDGTTNKKVSRMFHDDSMGSFVRRLTFTPDGELMLTPAGCVEMDDKTVNSSYIFTRTSLSKPVAHLPGPQKPTVAIRCCPVYFELRKAKNGESDGELTKPLFDLPYRIVFAVATEDSVLFYDTQQTIPFALISNIHYHRLSDLAWSEDGSILMISSTDGYCTFVTFDPDELGTPSQQQPKVANQKTEETPSANEKPLEIQTPNQKSPEPVVVNGNQEGTANKQQAPVPMANPIQVRPAGGSNGARRIAFTTLSSAGTPSQPASSGTPTSTQSVPVATKQVAESGSGSTNQAAQPALTNQGAAATSANQLASPSSANQGTAPRRIAFTTLSSGAESKPSSSGSQPRRVALTTLTTSGSATSQSAATSTAAAPPVAPETPGSGNTEVSPMETEVTKP</sequence>
<dbReference type="PANTHER" id="PTHR15271">
    <property type="entry name" value="CHROMATIN ASSEMBLY FACTOR 1 SUBUNIT B"/>
    <property type="match status" value="1"/>
</dbReference>
<feature type="repeat" description="WD" evidence="9">
    <location>
        <begin position="165"/>
        <end position="206"/>
    </location>
</feature>
<keyword evidence="8" id="KW-0539">Nucleus</keyword>
<dbReference type="PROSITE" id="PS00678">
    <property type="entry name" value="WD_REPEATS_1"/>
    <property type="match status" value="1"/>
</dbReference>
<evidence type="ECO:0000256" key="4">
    <source>
        <dbReference type="ARBA" id="ARBA00022737"/>
    </source>
</evidence>
<organism evidence="12 13">
    <name type="scientific">Branchiostoma floridae</name>
    <name type="common">Florida lancelet</name>
    <name type="synonym">Amphioxus</name>
    <dbReference type="NCBI Taxonomy" id="7739"/>
    <lineage>
        <taxon>Eukaryota</taxon>
        <taxon>Metazoa</taxon>
        <taxon>Chordata</taxon>
        <taxon>Cephalochordata</taxon>
        <taxon>Leptocardii</taxon>
        <taxon>Amphioxiformes</taxon>
        <taxon>Branchiostomatidae</taxon>
        <taxon>Branchiostoma</taxon>
    </lineage>
</organism>
<dbReference type="PANTHER" id="PTHR15271:SF4">
    <property type="entry name" value="CHROMATIN ASSEMBLY FACTOR 1 SUBUNIT B"/>
    <property type="match status" value="1"/>
</dbReference>
<evidence type="ECO:0000256" key="2">
    <source>
        <dbReference type="ARBA" id="ARBA00007306"/>
    </source>
</evidence>
<name>A0A9J7LS04_BRAFL</name>
<dbReference type="InterPro" id="IPR001680">
    <property type="entry name" value="WD40_rpt"/>
</dbReference>
<feature type="repeat" description="WD" evidence="9">
    <location>
        <begin position="61"/>
        <end position="92"/>
    </location>
</feature>
<gene>
    <name evidence="13" type="primary">LOC118422614</name>
</gene>
<dbReference type="GO" id="GO:0033186">
    <property type="term" value="C:CAF-1 complex"/>
    <property type="evidence" value="ECO:0000318"/>
    <property type="project" value="GO_Central"/>
</dbReference>
<evidence type="ECO:0000256" key="3">
    <source>
        <dbReference type="ARBA" id="ARBA00022574"/>
    </source>
</evidence>
<dbReference type="GO" id="GO:0005634">
    <property type="term" value="C:nucleus"/>
    <property type="evidence" value="ECO:0000318"/>
    <property type="project" value="GO_Central"/>
</dbReference>
<feature type="domain" description="CAF1B/HIR1 beta-propeller" evidence="11">
    <location>
        <begin position="1"/>
        <end position="387"/>
    </location>
</feature>
<keyword evidence="7" id="KW-0234">DNA repair</keyword>
<dbReference type="GO" id="GO:0006281">
    <property type="term" value="P:DNA repair"/>
    <property type="evidence" value="ECO:0007669"/>
    <property type="project" value="UniProtKB-KW"/>
</dbReference>
<reference evidence="12" key="2">
    <citation type="journal article" date="2020" name="Nat. Ecol. Evol.">
        <title>Deeply conserved synteny resolves early events in vertebrate evolution.</title>
        <authorList>
            <person name="Simakov O."/>
            <person name="Marletaz F."/>
            <person name="Yue J.X."/>
            <person name="O'Connell B."/>
            <person name="Jenkins J."/>
            <person name="Brandt A."/>
            <person name="Calef R."/>
            <person name="Tung C.H."/>
            <person name="Huang T.K."/>
            <person name="Schmutz J."/>
            <person name="Satoh N."/>
            <person name="Yu J.K."/>
            <person name="Putnam N.H."/>
            <person name="Green R.E."/>
            <person name="Rokhsar D.S."/>
        </authorList>
    </citation>
    <scope>NUCLEOTIDE SEQUENCE [LARGE SCALE GENOMIC DNA]</scope>
    <source>
        <strain evidence="12">S238N-H82</strain>
    </source>
</reference>
<comment type="similarity">
    <text evidence="2">Belongs to the WD repeat HIR1 family.</text>
</comment>
<feature type="region of interest" description="Disordered" evidence="10">
    <location>
        <begin position="387"/>
        <end position="611"/>
    </location>
</feature>
<dbReference type="OrthoDB" id="71227at2759"/>
<feature type="compositionally biased region" description="Polar residues" evidence="10">
    <location>
        <begin position="466"/>
        <end position="535"/>
    </location>
</feature>
<proteinExistence type="inferred from homology"/>
<dbReference type="AlphaFoldDB" id="A0A9J7LS04"/>
<dbReference type="GeneID" id="118422614"/>
<keyword evidence="5" id="KW-0227">DNA damage</keyword>
<keyword evidence="12" id="KW-1185">Reference proteome</keyword>
<keyword evidence="6" id="KW-0156">Chromatin regulator</keyword>
<evidence type="ECO:0000256" key="6">
    <source>
        <dbReference type="ARBA" id="ARBA00022853"/>
    </source>
</evidence>
<feature type="compositionally biased region" description="Low complexity" evidence="10">
    <location>
        <begin position="546"/>
        <end position="586"/>
    </location>
</feature>
<dbReference type="InterPro" id="IPR036322">
    <property type="entry name" value="WD40_repeat_dom_sf"/>
</dbReference>
<dbReference type="Gene3D" id="2.130.10.10">
    <property type="entry name" value="YVTN repeat-like/Quinoprotein amine dehydrogenase"/>
    <property type="match status" value="2"/>
</dbReference>
<dbReference type="PROSITE" id="PS50294">
    <property type="entry name" value="WD_REPEATS_REGION"/>
    <property type="match status" value="2"/>
</dbReference>
<dbReference type="InterPro" id="IPR019775">
    <property type="entry name" value="WD40_repeat_CS"/>
</dbReference>
<dbReference type="InterPro" id="IPR055410">
    <property type="entry name" value="Beta-prop_CAF1B_HIR1"/>
</dbReference>
<accession>A0A9J7LS04</accession>
<dbReference type="RefSeq" id="XP_035686155.1">
    <property type="nucleotide sequence ID" value="XM_035830262.1"/>
</dbReference>
<evidence type="ECO:0000256" key="1">
    <source>
        <dbReference type="ARBA" id="ARBA00004123"/>
    </source>
</evidence>
<keyword evidence="4" id="KW-0677">Repeat</keyword>
<evidence type="ECO:0000256" key="8">
    <source>
        <dbReference type="ARBA" id="ARBA00023242"/>
    </source>
</evidence>